<dbReference type="Gene3D" id="1.10.287.470">
    <property type="entry name" value="Helix hairpin bin"/>
    <property type="match status" value="1"/>
</dbReference>
<keyword evidence="2" id="KW-0175">Coiled coil</keyword>
<dbReference type="Gene3D" id="2.40.50.100">
    <property type="match status" value="1"/>
</dbReference>
<evidence type="ECO:0000256" key="1">
    <source>
        <dbReference type="ARBA" id="ARBA00009477"/>
    </source>
</evidence>
<feature type="coiled-coil region" evidence="2">
    <location>
        <begin position="149"/>
        <end position="178"/>
    </location>
</feature>
<evidence type="ECO:0000256" key="2">
    <source>
        <dbReference type="SAM" id="Coils"/>
    </source>
</evidence>
<keyword evidence="6" id="KW-1185">Reference proteome</keyword>
<dbReference type="Pfam" id="PF25917">
    <property type="entry name" value="BSH_RND"/>
    <property type="match status" value="1"/>
</dbReference>
<dbReference type="InterPro" id="IPR058625">
    <property type="entry name" value="MdtA-like_BSH"/>
</dbReference>
<organism evidence="5 6">
    <name type="scientific">Undibacterium terreum</name>
    <dbReference type="NCBI Taxonomy" id="1224302"/>
    <lineage>
        <taxon>Bacteria</taxon>
        <taxon>Pseudomonadati</taxon>
        <taxon>Pseudomonadota</taxon>
        <taxon>Betaproteobacteria</taxon>
        <taxon>Burkholderiales</taxon>
        <taxon>Oxalobacteraceae</taxon>
        <taxon>Undibacterium</taxon>
    </lineage>
</organism>
<evidence type="ECO:0000256" key="3">
    <source>
        <dbReference type="SAM" id="MobiDB-lite"/>
    </source>
</evidence>
<dbReference type="Gene3D" id="2.40.420.20">
    <property type="match status" value="1"/>
</dbReference>
<dbReference type="Gene3D" id="2.40.30.170">
    <property type="match status" value="1"/>
</dbReference>
<dbReference type="InterPro" id="IPR006143">
    <property type="entry name" value="RND_pump_MFP"/>
</dbReference>
<dbReference type="PANTHER" id="PTHR30469:SF15">
    <property type="entry name" value="HLYD FAMILY OF SECRETION PROTEINS"/>
    <property type="match status" value="1"/>
</dbReference>
<dbReference type="SUPFAM" id="SSF111369">
    <property type="entry name" value="HlyD-like secretion proteins"/>
    <property type="match status" value="1"/>
</dbReference>
<dbReference type="Proteomes" id="UP000637423">
    <property type="component" value="Unassembled WGS sequence"/>
</dbReference>
<feature type="domain" description="Multidrug resistance protein MdtA-like barrel-sandwich hybrid" evidence="4">
    <location>
        <begin position="121"/>
        <end position="249"/>
    </location>
</feature>
<reference evidence="5" key="1">
    <citation type="journal article" date="2014" name="Int. J. Syst. Evol. Microbiol.">
        <title>Complete genome sequence of Corynebacterium casei LMG S-19264T (=DSM 44701T), isolated from a smear-ripened cheese.</title>
        <authorList>
            <consortium name="US DOE Joint Genome Institute (JGI-PGF)"/>
            <person name="Walter F."/>
            <person name="Albersmeier A."/>
            <person name="Kalinowski J."/>
            <person name="Ruckert C."/>
        </authorList>
    </citation>
    <scope>NUCLEOTIDE SEQUENCE</scope>
    <source>
        <strain evidence="5">CGMCC 1.10998</strain>
    </source>
</reference>
<feature type="compositionally biased region" description="Low complexity" evidence="3">
    <location>
        <begin position="415"/>
        <end position="432"/>
    </location>
</feature>
<dbReference type="EMBL" id="BMED01000010">
    <property type="protein sequence ID" value="GGD01434.1"/>
    <property type="molecule type" value="Genomic_DNA"/>
</dbReference>
<dbReference type="GO" id="GO:1990281">
    <property type="term" value="C:efflux pump complex"/>
    <property type="evidence" value="ECO:0007669"/>
    <property type="project" value="TreeGrafter"/>
</dbReference>
<feature type="region of interest" description="Disordered" evidence="3">
    <location>
        <begin position="411"/>
        <end position="432"/>
    </location>
</feature>
<gene>
    <name evidence="5" type="ORF">GCM10011396_56220</name>
</gene>
<dbReference type="NCBIfam" id="TIGR01730">
    <property type="entry name" value="RND_mfp"/>
    <property type="match status" value="1"/>
</dbReference>
<proteinExistence type="inferred from homology"/>
<evidence type="ECO:0000313" key="6">
    <source>
        <dbReference type="Proteomes" id="UP000637423"/>
    </source>
</evidence>
<reference evidence="5" key="2">
    <citation type="submission" date="2020-09" db="EMBL/GenBank/DDBJ databases">
        <authorList>
            <person name="Sun Q."/>
            <person name="Zhou Y."/>
        </authorList>
    </citation>
    <scope>NUCLEOTIDE SEQUENCE</scope>
    <source>
        <strain evidence="5">CGMCC 1.10998</strain>
    </source>
</reference>
<evidence type="ECO:0000313" key="5">
    <source>
        <dbReference type="EMBL" id="GGD01434.1"/>
    </source>
</evidence>
<dbReference type="AlphaFoldDB" id="A0A916V1C8"/>
<sequence>MEYKPKNTLAIAIAAVLGLVAAGFLFIKKDAPANNNSPAAPITPITTASASSTASSASAAASAISTTASAPASPSGAAGRPALTVTLAAPQNSSWTSTLAANGSVAAWQESIIGTELNGVRLSELLVQVGDQVKKGQLLARFSDDTIQAEVAQQSAAVAEAEATLAEAQSNARRALQLKDSGAMSVQQISQYATARNTAAARLTAAKAALQTGNLRMQHTRVVAPDDGIISSRTATIGAISIGGQELFRLIRQGRLEWRAEVTAEETAKLSSGQAVHVFSADGTVINGKLRTVAPTVDPQSRKALVYVDMAGNAAAMTNVKAGMFAKGEFVLGESSALSVPANAVVIRDGYASVFTVDANSRIKQLRVTQGRTQQGRTEILSGLQADAKVVDSGAGFLADGDTVRVVAALAPPTGSSSSGSEKSGKAKAAVK</sequence>
<accession>A0A916V1C8</accession>
<comment type="similarity">
    <text evidence="1">Belongs to the membrane fusion protein (MFP) (TC 8.A.1) family.</text>
</comment>
<dbReference type="RefSeq" id="WP_188569504.1">
    <property type="nucleotide sequence ID" value="NZ_BMED01000010.1"/>
</dbReference>
<dbReference type="PANTHER" id="PTHR30469">
    <property type="entry name" value="MULTIDRUG RESISTANCE PROTEIN MDTA"/>
    <property type="match status" value="1"/>
</dbReference>
<protein>
    <submittedName>
        <fullName evidence="5">Hemolysin secretion protein D</fullName>
    </submittedName>
</protein>
<dbReference type="GO" id="GO:0015562">
    <property type="term" value="F:efflux transmembrane transporter activity"/>
    <property type="evidence" value="ECO:0007669"/>
    <property type="project" value="TreeGrafter"/>
</dbReference>
<name>A0A916V1C8_9BURK</name>
<evidence type="ECO:0000259" key="4">
    <source>
        <dbReference type="Pfam" id="PF25917"/>
    </source>
</evidence>
<comment type="caution">
    <text evidence="5">The sequence shown here is derived from an EMBL/GenBank/DDBJ whole genome shotgun (WGS) entry which is preliminary data.</text>
</comment>